<dbReference type="InterPro" id="IPR046350">
    <property type="entry name" value="Cystatin_sf"/>
</dbReference>
<dbReference type="GeneTree" id="ENSGT00940000161877"/>
<reference evidence="9" key="2">
    <citation type="submission" date="2025-08" db="UniProtKB">
        <authorList>
            <consortium name="Ensembl"/>
        </authorList>
    </citation>
    <scope>IDENTIFICATION</scope>
    <source>
        <strain evidence="9">Thorbecke</strain>
    </source>
</reference>
<keyword evidence="3" id="KW-0964">Secreted</keyword>
<keyword evidence="6 7" id="KW-0732">Signal</keyword>
<protein>
    <recommendedName>
        <fullName evidence="8">Cystatin domain-containing protein</fullName>
    </recommendedName>
</protein>
<keyword evidence="5" id="KW-0789">Thiol protease inhibitor</keyword>
<evidence type="ECO:0000313" key="9">
    <source>
        <dbReference type="Ensembl" id="ENSOCUP00000023836.2"/>
    </source>
</evidence>
<evidence type="ECO:0000259" key="8">
    <source>
        <dbReference type="Pfam" id="PF00031"/>
    </source>
</evidence>
<evidence type="ECO:0000256" key="6">
    <source>
        <dbReference type="ARBA" id="ARBA00022729"/>
    </source>
</evidence>
<dbReference type="Bgee" id="ENSOCUG00000021033">
    <property type="expression patterns" value="Expressed in testis and 5 other cell types or tissues"/>
</dbReference>
<comment type="subcellular location">
    <subcellularLocation>
        <location evidence="1">Secreted</location>
    </subcellularLocation>
</comment>
<dbReference type="AlphaFoldDB" id="G1U377"/>
<dbReference type="PANTHER" id="PTHR46945:SF1">
    <property type="entry name" value="CYSTATIN-9-LIKE"/>
    <property type="match status" value="1"/>
</dbReference>
<name>G1U377_RABIT</name>
<reference evidence="9 10" key="1">
    <citation type="journal article" date="2011" name="Nature">
        <title>A high-resolution map of human evolutionary constraint using 29 mammals.</title>
        <authorList>
            <person name="Lindblad-Toh K."/>
            <person name="Garber M."/>
            <person name="Zuk O."/>
            <person name="Lin M.F."/>
            <person name="Parker B.J."/>
            <person name="Washietl S."/>
            <person name="Kheradpour P."/>
            <person name="Ernst J."/>
            <person name="Jordan G."/>
            <person name="Mauceli E."/>
            <person name="Ward L.D."/>
            <person name="Lowe C.B."/>
            <person name="Holloway A.K."/>
            <person name="Clamp M."/>
            <person name="Gnerre S."/>
            <person name="Alfoldi J."/>
            <person name="Beal K."/>
            <person name="Chang J."/>
            <person name="Clawson H."/>
            <person name="Cuff J."/>
            <person name="Di Palma F."/>
            <person name="Fitzgerald S."/>
            <person name="Flicek P."/>
            <person name="Guttman M."/>
            <person name="Hubisz M.J."/>
            <person name="Jaffe D.B."/>
            <person name="Jungreis I."/>
            <person name="Kent W.J."/>
            <person name="Kostka D."/>
            <person name="Lara M."/>
            <person name="Martins A.L."/>
            <person name="Massingham T."/>
            <person name="Moltke I."/>
            <person name="Raney B.J."/>
            <person name="Rasmussen M.D."/>
            <person name="Robinson J."/>
            <person name="Stark A."/>
            <person name="Vilella A.J."/>
            <person name="Wen J."/>
            <person name="Xie X."/>
            <person name="Zody M.C."/>
            <person name="Baldwin J."/>
            <person name="Bloom T."/>
            <person name="Chin C.W."/>
            <person name="Heiman D."/>
            <person name="Nicol R."/>
            <person name="Nusbaum C."/>
            <person name="Young S."/>
            <person name="Wilkinson J."/>
            <person name="Worley K.C."/>
            <person name="Kovar C.L."/>
            <person name="Muzny D.M."/>
            <person name="Gibbs R.A."/>
            <person name="Cree A."/>
            <person name="Dihn H.H."/>
            <person name="Fowler G."/>
            <person name="Jhangiani S."/>
            <person name="Joshi V."/>
            <person name="Lee S."/>
            <person name="Lewis L.R."/>
            <person name="Nazareth L.V."/>
            <person name="Okwuonu G."/>
            <person name="Santibanez J."/>
            <person name="Warren W.C."/>
            <person name="Mardis E.R."/>
            <person name="Weinstock G.M."/>
            <person name="Wilson R.K."/>
            <person name="Delehaunty K."/>
            <person name="Dooling D."/>
            <person name="Fronik C."/>
            <person name="Fulton L."/>
            <person name="Fulton B."/>
            <person name="Graves T."/>
            <person name="Minx P."/>
            <person name="Sodergren E."/>
            <person name="Birney E."/>
            <person name="Margulies E.H."/>
            <person name="Herrero J."/>
            <person name="Green E.D."/>
            <person name="Haussler D."/>
            <person name="Siepel A."/>
            <person name="Goldman N."/>
            <person name="Pollard K.S."/>
            <person name="Pedersen J.S."/>
            <person name="Lander E.S."/>
            <person name="Kellis M."/>
        </authorList>
    </citation>
    <scope>NUCLEOTIDE SEQUENCE [LARGE SCALE GENOMIC DNA]</scope>
    <source>
        <strain evidence="9 10">Thorbecke inbred</strain>
    </source>
</reference>
<evidence type="ECO:0000256" key="7">
    <source>
        <dbReference type="SAM" id="SignalP"/>
    </source>
</evidence>
<keyword evidence="4" id="KW-0646">Protease inhibitor</keyword>
<dbReference type="GO" id="GO:0005615">
    <property type="term" value="C:extracellular space"/>
    <property type="evidence" value="ECO:0007669"/>
    <property type="project" value="TreeGrafter"/>
</dbReference>
<dbReference type="Gene3D" id="3.10.450.10">
    <property type="match status" value="1"/>
</dbReference>
<organism evidence="9 10">
    <name type="scientific">Oryctolagus cuniculus</name>
    <name type="common">Rabbit</name>
    <dbReference type="NCBI Taxonomy" id="9986"/>
    <lineage>
        <taxon>Eukaryota</taxon>
        <taxon>Metazoa</taxon>
        <taxon>Chordata</taxon>
        <taxon>Craniata</taxon>
        <taxon>Vertebrata</taxon>
        <taxon>Euteleostomi</taxon>
        <taxon>Mammalia</taxon>
        <taxon>Eutheria</taxon>
        <taxon>Euarchontoglires</taxon>
        <taxon>Glires</taxon>
        <taxon>Lagomorpha</taxon>
        <taxon>Leporidae</taxon>
        <taxon>Oryctolagus</taxon>
    </lineage>
</organism>
<dbReference type="PANTHER" id="PTHR46945">
    <property type="entry name" value="CYSTATIN-9-LIKE"/>
    <property type="match status" value="1"/>
</dbReference>
<dbReference type="HOGENOM" id="CLU_118168_3_1_1"/>
<dbReference type="InterPro" id="IPR043250">
    <property type="entry name" value="CST9-like"/>
</dbReference>
<evidence type="ECO:0000256" key="5">
    <source>
        <dbReference type="ARBA" id="ARBA00022704"/>
    </source>
</evidence>
<dbReference type="InParanoid" id="G1U377"/>
<feature type="signal peptide" evidence="7">
    <location>
        <begin position="1"/>
        <end position="29"/>
    </location>
</feature>
<proteinExistence type="inferred from homology"/>
<reference evidence="9" key="3">
    <citation type="submission" date="2025-09" db="UniProtKB">
        <authorList>
            <consortium name="Ensembl"/>
        </authorList>
    </citation>
    <scope>IDENTIFICATION</scope>
    <source>
        <strain evidence="9">Thorbecke</strain>
    </source>
</reference>
<accession>G1U377</accession>
<evidence type="ECO:0000256" key="1">
    <source>
        <dbReference type="ARBA" id="ARBA00004613"/>
    </source>
</evidence>
<evidence type="ECO:0000256" key="2">
    <source>
        <dbReference type="ARBA" id="ARBA00009403"/>
    </source>
</evidence>
<dbReference type="EMBL" id="AAGW02052338">
    <property type="status" value="NOT_ANNOTATED_CDS"/>
    <property type="molecule type" value="Genomic_DNA"/>
</dbReference>
<dbReference type="SMR" id="G1U377"/>
<dbReference type="Proteomes" id="UP000001811">
    <property type="component" value="Chromosome 4"/>
</dbReference>
<comment type="similarity">
    <text evidence="2">Belongs to the cystatin family.</text>
</comment>
<evidence type="ECO:0000313" key="10">
    <source>
        <dbReference type="Proteomes" id="UP000001811"/>
    </source>
</evidence>
<evidence type="ECO:0000256" key="3">
    <source>
        <dbReference type="ARBA" id="ARBA00022525"/>
    </source>
</evidence>
<dbReference type="GO" id="GO:0004869">
    <property type="term" value="F:cysteine-type endopeptidase inhibitor activity"/>
    <property type="evidence" value="ECO:0007669"/>
    <property type="project" value="UniProtKB-KW"/>
</dbReference>
<keyword evidence="10" id="KW-1185">Reference proteome</keyword>
<dbReference type="InterPro" id="IPR000010">
    <property type="entry name" value="Cystatin_dom"/>
</dbReference>
<dbReference type="Pfam" id="PF00031">
    <property type="entry name" value="Cystatin"/>
    <property type="match status" value="1"/>
</dbReference>
<evidence type="ECO:0000256" key="4">
    <source>
        <dbReference type="ARBA" id="ARBA00022690"/>
    </source>
</evidence>
<dbReference type="FunCoup" id="G1U377">
    <property type="interactions" value="54"/>
</dbReference>
<feature type="domain" description="Cystatin" evidence="8">
    <location>
        <begin position="45"/>
        <end position="122"/>
    </location>
</feature>
<dbReference type="SUPFAM" id="SSF54403">
    <property type="entry name" value="Cystatin/monellin"/>
    <property type="match status" value="1"/>
</dbReference>
<sequence length="149" mass="17628">MSWRPGSWALPWALLPLLSFQFLSIHTWCSEEEREILSIQSKYPLFSAAVGFALEVFNQQMQDEYAYGLERTLQFWKEEKIFPTVFSMELRLHRTLCKKTEKDIENCPFQESPELSRSFTCFFTVRTLPWMTKFDLFNKTCSEVSPDAD</sequence>
<dbReference type="GO" id="GO:0019730">
    <property type="term" value="P:antimicrobial humoral response"/>
    <property type="evidence" value="ECO:0007669"/>
    <property type="project" value="TreeGrafter"/>
</dbReference>
<dbReference type="Ensembl" id="ENSOCUT00000031896.2">
    <property type="protein sequence ID" value="ENSOCUP00000023836.2"/>
    <property type="gene ID" value="ENSOCUG00000021033.2"/>
</dbReference>
<feature type="chain" id="PRO_5023920808" description="Cystatin domain-containing protein" evidence="7">
    <location>
        <begin position="30"/>
        <end position="149"/>
    </location>
</feature>